<comment type="caution">
    <text evidence="3">The sequence shown here is derived from an EMBL/GenBank/DDBJ whole genome shotgun (WGS) entry which is preliminary data.</text>
</comment>
<dbReference type="OrthoDB" id="8770617at2"/>
<proteinExistence type="predicted"/>
<evidence type="ECO:0000313" key="3">
    <source>
        <dbReference type="EMBL" id="RHW17768.1"/>
    </source>
</evidence>
<feature type="transmembrane region" description="Helical" evidence="1">
    <location>
        <begin position="249"/>
        <end position="269"/>
    </location>
</feature>
<feature type="transmembrane region" description="Helical" evidence="1">
    <location>
        <begin position="77"/>
        <end position="98"/>
    </location>
</feature>
<protein>
    <submittedName>
        <fullName evidence="3">DMT family transporter</fullName>
    </submittedName>
</protein>
<sequence length="312" mass="32696">MTDAPRISLPSRSRPPAAAFVAVLAGNVALAFGPWFVRMADVGPVASAFWRLTLAAPLLAIAMVAMKQTPRKLPGVLWLTLLLSGLFFAGDLASWHLGILKTKLANATLFGNATSLMFPIYGFLLARAWPNRWQVAALLLAAVGAGLMFGQSYELSPENLVGDLLCALAGLLYTLYFIAMMRARDTMPPLPALTLSTLAGILPLAIAVPLFGETFLPQDWGPLIALALASQVLGQGLMIYALGHLEPIVVGIALLSQPLVAGAIGWLAYGETLGPIDFAGAAMVAAALVLVRRGPRAPAQLAPPGAASRLGE</sequence>
<organism evidence="3 4">
    <name type="scientific">Sphingomonas gilva</name>
    <dbReference type="NCBI Taxonomy" id="2305907"/>
    <lineage>
        <taxon>Bacteria</taxon>
        <taxon>Pseudomonadati</taxon>
        <taxon>Pseudomonadota</taxon>
        <taxon>Alphaproteobacteria</taxon>
        <taxon>Sphingomonadales</taxon>
        <taxon>Sphingomonadaceae</taxon>
        <taxon>Sphingomonas</taxon>
    </lineage>
</organism>
<feature type="domain" description="EamA" evidence="2">
    <location>
        <begin position="161"/>
        <end position="291"/>
    </location>
</feature>
<keyword evidence="4" id="KW-1185">Reference proteome</keyword>
<keyword evidence="1" id="KW-1133">Transmembrane helix</keyword>
<dbReference type="PANTHER" id="PTHR22911">
    <property type="entry name" value="ACYL-MALONYL CONDENSING ENZYME-RELATED"/>
    <property type="match status" value="1"/>
</dbReference>
<dbReference type="GO" id="GO:0016020">
    <property type="term" value="C:membrane"/>
    <property type="evidence" value="ECO:0007669"/>
    <property type="project" value="InterPro"/>
</dbReference>
<dbReference type="InterPro" id="IPR000620">
    <property type="entry name" value="EamA_dom"/>
</dbReference>
<accession>A0A396RN07</accession>
<feature type="transmembrane region" description="Helical" evidence="1">
    <location>
        <begin position="159"/>
        <end position="178"/>
    </location>
</feature>
<feature type="transmembrane region" description="Helical" evidence="1">
    <location>
        <begin position="48"/>
        <end position="65"/>
    </location>
</feature>
<evidence type="ECO:0000259" key="2">
    <source>
        <dbReference type="Pfam" id="PF00892"/>
    </source>
</evidence>
<dbReference type="InterPro" id="IPR037185">
    <property type="entry name" value="EmrE-like"/>
</dbReference>
<dbReference type="EMBL" id="QWLV01000003">
    <property type="protein sequence ID" value="RHW17768.1"/>
    <property type="molecule type" value="Genomic_DNA"/>
</dbReference>
<feature type="transmembrane region" description="Helical" evidence="1">
    <location>
        <begin position="133"/>
        <end position="153"/>
    </location>
</feature>
<dbReference type="Proteomes" id="UP000266693">
    <property type="component" value="Unassembled WGS sequence"/>
</dbReference>
<dbReference type="Pfam" id="PF00892">
    <property type="entry name" value="EamA"/>
    <property type="match status" value="2"/>
</dbReference>
<reference evidence="3 4" key="1">
    <citation type="submission" date="2018-08" db="EMBL/GenBank/DDBJ databases">
        <title>The multiple taxonomic identification of Sphingomonas gilva.</title>
        <authorList>
            <person name="Zhu D."/>
            <person name="Zheng S."/>
        </authorList>
    </citation>
    <scope>NUCLEOTIDE SEQUENCE [LARGE SCALE GENOMIC DNA]</scope>
    <source>
        <strain evidence="3 4">ZDH117</strain>
    </source>
</reference>
<feature type="transmembrane region" description="Helical" evidence="1">
    <location>
        <begin position="275"/>
        <end position="291"/>
    </location>
</feature>
<gene>
    <name evidence="3" type="ORF">D1610_10115</name>
</gene>
<dbReference type="SUPFAM" id="SSF103481">
    <property type="entry name" value="Multidrug resistance efflux transporter EmrE"/>
    <property type="match status" value="2"/>
</dbReference>
<feature type="transmembrane region" description="Helical" evidence="1">
    <location>
        <begin position="190"/>
        <end position="211"/>
    </location>
</feature>
<name>A0A396RN07_9SPHN</name>
<evidence type="ECO:0000313" key="4">
    <source>
        <dbReference type="Proteomes" id="UP000266693"/>
    </source>
</evidence>
<keyword evidence="1" id="KW-0812">Transmembrane</keyword>
<feature type="transmembrane region" description="Helical" evidence="1">
    <location>
        <begin position="223"/>
        <end position="242"/>
    </location>
</feature>
<feature type="transmembrane region" description="Helical" evidence="1">
    <location>
        <begin position="104"/>
        <end position="126"/>
    </location>
</feature>
<dbReference type="PANTHER" id="PTHR22911:SF76">
    <property type="entry name" value="EAMA DOMAIN-CONTAINING PROTEIN"/>
    <property type="match status" value="1"/>
</dbReference>
<dbReference type="AlphaFoldDB" id="A0A396RN07"/>
<evidence type="ECO:0000256" key="1">
    <source>
        <dbReference type="SAM" id="Phobius"/>
    </source>
</evidence>
<keyword evidence="1" id="KW-0472">Membrane</keyword>
<feature type="transmembrane region" description="Helical" evidence="1">
    <location>
        <begin position="16"/>
        <end position="36"/>
    </location>
</feature>
<dbReference type="RefSeq" id="WP_118864033.1">
    <property type="nucleotide sequence ID" value="NZ_QWLV01000003.1"/>
</dbReference>
<feature type="domain" description="EamA" evidence="2">
    <location>
        <begin position="21"/>
        <end position="149"/>
    </location>
</feature>